<protein>
    <submittedName>
        <fullName evidence="3">Uncharacterized protein</fullName>
    </submittedName>
</protein>
<name>A0A813MPW9_9BILA</name>
<reference evidence="3" key="1">
    <citation type="submission" date="2021-02" db="EMBL/GenBank/DDBJ databases">
        <authorList>
            <person name="Nowell W R."/>
        </authorList>
    </citation>
    <scope>NUCLEOTIDE SEQUENCE</scope>
</reference>
<accession>A0A813MPW9</accession>
<comment type="subcellular location">
    <subcellularLocation>
        <location evidence="1">Cytoplasm</location>
    </subcellularLocation>
</comment>
<dbReference type="GO" id="GO:0005929">
    <property type="term" value="C:cilium"/>
    <property type="evidence" value="ECO:0007669"/>
    <property type="project" value="UniProtKB-ARBA"/>
</dbReference>
<dbReference type="Pfam" id="PF03148">
    <property type="entry name" value="Tektin"/>
    <property type="match status" value="1"/>
</dbReference>
<evidence type="ECO:0000313" key="4">
    <source>
        <dbReference type="Proteomes" id="UP000663877"/>
    </source>
</evidence>
<evidence type="ECO:0000256" key="1">
    <source>
        <dbReference type="ARBA" id="ARBA00004496"/>
    </source>
</evidence>
<dbReference type="GO" id="GO:0005737">
    <property type="term" value="C:cytoplasm"/>
    <property type="evidence" value="ECO:0007669"/>
    <property type="project" value="UniProtKB-SubCell"/>
</dbReference>
<organism evidence="3 4">
    <name type="scientific">Adineta steineri</name>
    <dbReference type="NCBI Taxonomy" id="433720"/>
    <lineage>
        <taxon>Eukaryota</taxon>
        <taxon>Metazoa</taxon>
        <taxon>Spiralia</taxon>
        <taxon>Gnathifera</taxon>
        <taxon>Rotifera</taxon>
        <taxon>Eurotatoria</taxon>
        <taxon>Bdelloidea</taxon>
        <taxon>Adinetida</taxon>
        <taxon>Adinetidae</taxon>
        <taxon>Adineta</taxon>
    </lineage>
</organism>
<evidence type="ECO:0000313" key="3">
    <source>
        <dbReference type="EMBL" id="CAF0720415.1"/>
    </source>
</evidence>
<keyword evidence="2" id="KW-0963">Cytoplasm</keyword>
<proteinExistence type="predicted"/>
<dbReference type="AlphaFoldDB" id="A0A813MPW9"/>
<dbReference type="InterPro" id="IPR048256">
    <property type="entry name" value="Tektin-like"/>
</dbReference>
<dbReference type="EMBL" id="CAJNOI010000001">
    <property type="protein sequence ID" value="CAF0720415.1"/>
    <property type="molecule type" value="Genomic_DNA"/>
</dbReference>
<sequence>MSSICLNNDLIMCELEVKRSELDKEIDAIEVYLVHLEKSLQSLQDNLHITLVREKRYDIDLVYDDVSKDLVMEISAIQGAISLLTRTIE</sequence>
<gene>
    <name evidence="3" type="ORF">BJG266_LOCUS208</name>
</gene>
<dbReference type="Proteomes" id="UP000663877">
    <property type="component" value="Unassembled WGS sequence"/>
</dbReference>
<comment type="caution">
    <text evidence="3">The sequence shown here is derived from an EMBL/GenBank/DDBJ whole genome shotgun (WGS) entry which is preliminary data.</text>
</comment>
<evidence type="ECO:0000256" key="2">
    <source>
        <dbReference type="ARBA" id="ARBA00022490"/>
    </source>
</evidence>